<keyword evidence="6" id="KW-0687">Ribonucleoprotein</keyword>
<dbReference type="GeneID" id="37029175"/>
<feature type="region of interest" description="Disordered" evidence="8">
    <location>
        <begin position="135"/>
        <end position="161"/>
    </location>
</feature>
<comment type="subcellular location">
    <subcellularLocation>
        <location evidence="1">Mitochondrion</location>
    </subcellularLocation>
</comment>
<sequence length="292" mass="32248">MASLVASSSRSSSSRSALKAAISSPRYASTTTQSTSSTVSPQPPAESVTTPTSSAPSVRAQSIFVSLLLSRQPVITRDPTPLEAAYFHYNHLLQRRLAQPFSKDFYFRKGSAAETRFDEEEAARRKTIDDVASAKSVPELSLDPSATPRRTQADESNDTSSLHRALDRSLFLAFRQKGSAPWKLPRTRVDLDAGETLHKVALRPLEENLGEVSAEKMDAWMVSHLPVGMWPRPDSGKDIKMQEKTYYIRAHLLSGSPDKAAASSEYAWLTSEELAEKLESEQYEAVKDLLSE</sequence>
<evidence type="ECO:0000256" key="3">
    <source>
        <dbReference type="ARBA" id="ARBA00022946"/>
    </source>
</evidence>
<evidence type="ECO:0000256" key="8">
    <source>
        <dbReference type="SAM" id="MobiDB-lite"/>
    </source>
</evidence>
<comment type="similarity">
    <text evidence="2">Belongs to the mitochondrion-specific ribosomal protein mL46 family.</text>
</comment>
<keyword evidence="5" id="KW-0496">Mitochondrion</keyword>
<dbReference type="EMBL" id="KZ819666">
    <property type="protein sequence ID" value="PWN27894.1"/>
    <property type="molecule type" value="Genomic_DNA"/>
</dbReference>
<evidence type="ECO:0000256" key="5">
    <source>
        <dbReference type="ARBA" id="ARBA00023128"/>
    </source>
</evidence>
<dbReference type="CDD" id="cd04661">
    <property type="entry name" value="NUDIX_MRP_L46"/>
    <property type="match status" value="1"/>
</dbReference>
<dbReference type="Proteomes" id="UP000245884">
    <property type="component" value="Unassembled WGS sequence"/>
</dbReference>
<dbReference type="SUPFAM" id="SSF55811">
    <property type="entry name" value="Nudix"/>
    <property type="match status" value="1"/>
</dbReference>
<dbReference type="PANTHER" id="PTHR13124">
    <property type="entry name" value="39S RIBOSOMAL PROTEIN L46, MITOCHONDRIAL PRECURSOR-RELATED"/>
    <property type="match status" value="1"/>
</dbReference>
<evidence type="ECO:0000256" key="7">
    <source>
        <dbReference type="ARBA" id="ARBA00035190"/>
    </source>
</evidence>
<dbReference type="GO" id="GO:0003735">
    <property type="term" value="F:structural constituent of ribosome"/>
    <property type="evidence" value="ECO:0007669"/>
    <property type="project" value="InterPro"/>
</dbReference>
<name>A0A316USC9_9BASI</name>
<dbReference type="InterPro" id="IPR015797">
    <property type="entry name" value="NUDIX_hydrolase-like_dom_sf"/>
</dbReference>
<evidence type="ECO:0000313" key="10">
    <source>
        <dbReference type="EMBL" id="PWN27894.1"/>
    </source>
</evidence>
<dbReference type="Gene3D" id="3.90.79.10">
    <property type="entry name" value="Nucleoside Triphosphate Pyrophosphohydrolase"/>
    <property type="match status" value="1"/>
</dbReference>
<dbReference type="OrthoDB" id="414075at2759"/>
<dbReference type="AlphaFoldDB" id="A0A316USC9"/>
<keyword evidence="11" id="KW-1185">Reference proteome</keyword>
<evidence type="ECO:0000256" key="2">
    <source>
        <dbReference type="ARBA" id="ARBA00009070"/>
    </source>
</evidence>
<evidence type="ECO:0000259" key="9">
    <source>
        <dbReference type="Pfam" id="PF11788"/>
    </source>
</evidence>
<reference evidence="10 11" key="1">
    <citation type="journal article" date="2018" name="Mol. Biol. Evol.">
        <title>Broad Genomic Sampling Reveals a Smut Pathogenic Ancestry of the Fungal Clade Ustilaginomycotina.</title>
        <authorList>
            <person name="Kijpornyongpan T."/>
            <person name="Mondo S.J."/>
            <person name="Barry K."/>
            <person name="Sandor L."/>
            <person name="Lee J."/>
            <person name="Lipzen A."/>
            <person name="Pangilinan J."/>
            <person name="LaButti K."/>
            <person name="Hainaut M."/>
            <person name="Henrissat B."/>
            <person name="Grigoriev I.V."/>
            <person name="Spatafora J.W."/>
            <person name="Aime M.C."/>
        </authorList>
    </citation>
    <scope>NUCLEOTIDE SEQUENCE [LARGE SCALE GENOMIC DNA]</scope>
    <source>
        <strain evidence="10 11">MCA 5214</strain>
    </source>
</reference>
<evidence type="ECO:0000256" key="4">
    <source>
        <dbReference type="ARBA" id="ARBA00022980"/>
    </source>
</evidence>
<dbReference type="RefSeq" id="XP_025362506.1">
    <property type="nucleotide sequence ID" value="XM_025507352.1"/>
</dbReference>
<proteinExistence type="inferred from homology"/>
<feature type="domain" description="Large ribosomal subunit protein mL46 N-terminal" evidence="9">
    <location>
        <begin position="62"/>
        <end position="144"/>
    </location>
</feature>
<evidence type="ECO:0000256" key="1">
    <source>
        <dbReference type="ARBA" id="ARBA00004173"/>
    </source>
</evidence>
<dbReference type="PANTHER" id="PTHR13124:SF12">
    <property type="entry name" value="LARGE RIBOSOMAL SUBUNIT PROTEIN ML46"/>
    <property type="match status" value="1"/>
</dbReference>
<dbReference type="InterPro" id="IPR040008">
    <property type="entry name" value="Ribosomal_mL46"/>
</dbReference>
<accession>A0A316USC9</accession>
<protein>
    <recommendedName>
        <fullName evidence="7">Large ribosomal subunit protein mL46</fullName>
    </recommendedName>
</protein>
<dbReference type="InterPro" id="IPR033650">
    <property type="entry name" value="Ribosomal_mL46_NUDIX"/>
</dbReference>
<dbReference type="Pfam" id="PF11788">
    <property type="entry name" value="MRP-L46"/>
    <property type="match status" value="1"/>
</dbReference>
<gene>
    <name evidence="10" type="ORF">BDZ90DRAFT_239133</name>
</gene>
<keyword evidence="4" id="KW-0689">Ribosomal protein</keyword>
<keyword evidence="3" id="KW-0809">Transit peptide</keyword>
<organism evidence="10 11">
    <name type="scientific">Jaminaea rosea</name>
    <dbReference type="NCBI Taxonomy" id="1569628"/>
    <lineage>
        <taxon>Eukaryota</taxon>
        <taxon>Fungi</taxon>
        <taxon>Dikarya</taxon>
        <taxon>Basidiomycota</taxon>
        <taxon>Ustilaginomycotina</taxon>
        <taxon>Exobasidiomycetes</taxon>
        <taxon>Microstromatales</taxon>
        <taxon>Microstromatales incertae sedis</taxon>
        <taxon>Jaminaea</taxon>
    </lineage>
</organism>
<dbReference type="GO" id="GO:0005762">
    <property type="term" value="C:mitochondrial large ribosomal subunit"/>
    <property type="evidence" value="ECO:0007669"/>
    <property type="project" value="TreeGrafter"/>
</dbReference>
<evidence type="ECO:0000313" key="11">
    <source>
        <dbReference type="Proteomes" id="UP000245884"/>
    </source>
</evidence>
<evidence type="ECO:0000256" key="6">
    <source>
        <dbReference type="ARBA" id="ARBA00023274"/>
    </source>
</evidence>
<feature type="region of interest" description="Disordered" evidence="8">
    <location>
        <begin position="1"/>
        <end position="55"/>
    </location>
</feature>
<dbReference type="InterPro" id="IPR021757">
    <property type="entry name" value="Ribosomal_mL46_N"/>
</dbReference>
<dbReference type="STRING" id="1569628.A0A316USC9"/>